<protein>
    <submittedName>
        <fullName evidence="4">Leukocyte receptor cluster member 9</fullName>
    </submittedName>
</protein>
<evidence type="ECO:0000256" key="1">
    <source>
        <dbReference type="SAM" id="MobiDB-lite"/>
    </source>
</evidence>
<sequence>MAEKSDKKTSKSNKTNSENGSFPVDSKKPSMKTASDVISRLLWDDSLPQSKFVVGYLDRFDGIVEKKFDSLDWRDPSVVDNYTLALPKHRIQYFKYKNRKVWDKTTRKDIIFGSTGYPLSIYDFMSSVDQELSDFYDEGLSSTNKEAEGESSDTEGSEEEYDNSKRANFFIAARITNEDTVKNLKEVSDYIKARDEHLGGCCIPPEMYHLTLSILKLDGPNEICETISALQSLASKHLPLAVINLDGLDHFRHRVLYSRVEANEKLMNLRTALVDELISRKLNVTDKFSFVPHVTVAKLNRPATRLRRNKYIDQYFYLKFEDNEFGIAEINTLYLCEMGEARRDDGFYRCAAEVALN</sequence>
<feature type="region of interest" description="Disordered" evidence="1">
    <location>
        <begin position="1"/>
        <end position="30"/>
    </location>
</feature>
<dbReference type="EMBL" id="KK121602">
    <property type="protein sequence ID" value="KFM80831.1"/>
    <property type="molecule type" value="Genomic_DNA"/>
</dbReference>
<dbReference type="AlphaFoldDB" id="A0A087UTZ2"/>
<dbReference type="InterPro" id="IPR042653">
    <property type="entry name" value="Leng9"/>
</dbReference>
<dbReference type="Gene3D" id="3.90.1140.10">
    <property type="entry name" value="Cyclic phosphodiesterase"/>
    <property type="match status" value="1"/>
</dbReference>
<dbReference type="STRING" id="407821.A0A087UTZ2"/>
<dbReference type="InterPro" id="IPR040459">
    <property type="entry name" value="MJ1316"/>
</dbReference>
<feature type="domain" description="A-kinase anchor protein 7-like phosphoesterase" evidence="3">
    <location>
        <begin position="168"/>
        <end position="356"/>
    </location>
</feature>
<dbReference type="OrthoDB" id="10263155at2759"/>
<gene>
    <name evidence="4" type="ORF">X975_19177</name>
</gene>
<dbReference type="OMA" id="LGKLWLC"/>
<name>A0A087UTZ2_STEMI</name>
<keyword evidence="5" id="KW-1185">Reference proteome</keyword>
<dbReference type="InterPro" id="IPR009097">
    <property type="entry name" value="Cyclic_Pdiesterase"/>
</dbReference>
<keyword evidence="4" id="KW-0675">Receptor</keyword>
<dbReference type="InterPro" id="IPR019510">
    <property type="entry name" value="AKAP7-like_phosphoesterase"/>
</dbReference>
<dbReference type="SUPFAM" id="SSF55144">
    <property type="entry name" value="LigT-like"/>
    <property type="match status" value="1"/>
</dbReference>
<feature type="non-terminal residue" evidence="4">
    <location>
        <position position="357"/>
    </location>
</feature>
<feature type="region of interest" description="Disordered" evidence="1">
    <location>
        <begin position="140"/>
        <end position="162"/>
    </location>
</feature>
<dbReference type="PANTHER" id="PTHR46729:SF1">
    <property type="entry name" value="LEUKOCYTE RECEPTOR CLUSTER MEMBER 9"/>
    <property type="match status" value="1"/>
</dbReference>
<dbReference type="Pfam" id="PF04457">
    <property type="entry name" value="MJ1316"/>
    <property type="match status" value="1"/>
</dbReference>
<dbReference type="PANTHER" id="PTHR46729">
    <property type="entry name" value="LEUKOCYTE RECEPTOR CLUSTER MEMBER 9"/>
    <property type="match status" value="1"/>
</dbReference>
<evidence type="ECO:0000313" key="4">
    <source>
        <dbReference type="EMBL" id="KFM80831.1"/>
    </source>
</evidence>
<reference evidence="4 5" key="1">
    <citation type="submission" date="2013-11" db="EMBL/GenBank/DDBJ databases">
        <title>Genome sequencing of Stegodyphus mimosarum.</title>
        <authorList>
            <person name="Bechsgaard J."/>
        </authorList>
    </citation>
    <scope>NUCLEOTIDE SEQUENCE [LARGE SCALE GENOMIC DNA]</scope>
</reference>
<accession>A0A087UTZ2</accession>
<dbReference type="Pfam" id="PF10469">
    <property type="entry name" value="AKAP7_NLS"/>
    <property type="match status" value="1"/>
</dbReference>
<proteinExistence type="predicted"/>
<feature type="compositionally biased region" description="Low complexity" evidence="1">
    <location>
        <begin position="12"/>
        <end position="21"/>
    </location>
</feature>
<dbReference type="Proteomes" id="UP000054359">
    <property type="component" value="Unassembled WGS sequence"/>
</dbReference>
<evidence type="ECO:0000259" key="3">
    <source>
        <dbReference type="Pfam" id="PF10469"/>
    </source>
</evidence>
<feature type="domain" description="MJ1316 RNA cyclic group end recognition" evidence="2">
    <location>
        <begin position="31"/>
        <end position="104"/>
    </location>
</feature>
<evidence type="ECO:0000259" key="2">
    <source>
        <dbReference type="Pfam" id="PF04457"/>
    </source>
</evidence>
<evidence type="ECO:0000313" key="5">
    <source>
        <dbReference type="Proteomes" id="UP000054359"/>
    </source>
</evidence>
<organism evidence="4 5">
    <name type="scientific">Stegodyphus mimosarum</name>
    <name type="common">African social velvet spider</name>
    <dbReference type="NCBI Taxonomy" id="407821"/>
    <lineage>
        <taxon>Eukaryota</taxon>
        <taxon>Metazoa</taxon>
        <taxon>Ecdysozoa</taxon>
        <taxon>Arthropoda</taxon>
        <taxon>Chelicerata</taxon>
        <taxon>Arachnida</taxon>
        <taxon>Araneae</taxon>
        <taxon>Araneomorphae</taxon>
        <taxon>Entelegynae</taxon>
        <taxon>Eresoidea</taxon>
        <taxon>Eresidae</taxon>
        <taxon>Stegodyphus</taxon>
    </lineage>
</organism>
<feature type="compositionally biased region" description="Acidic residues" evidence="1">
    <location>
        <begin position="149"/>
        <end position="161"/>
    </location>
</feature>